<dbReference type="Proteomes" id="UP000489600">
    <property type="component" value="Unassembled WGS sequence"/>
</dbReference>
<dbReference type="AlphaFoldDB" id="A0A565AM27"/>
<keyword evidence="2" id="KW-1185">Reference proteome</keyword>
<organism evidence="1 2">
    <name type="scientific">Arabis nemorensis</name>
    <dbReference type="NCBI Taxonomy" id="586526"/>
    <lineage>
        <taxon>Eukaryota</taxon>
        <taxon>Viridiplantae</taxon>
        <taxon>Streptophyta</taxon>
        <taxon>Embryophyta</taxon>
        <taxon>Tracheophyta</taxon>
        <taxon>Spermatophyta</taxon>
        <taxon>Magnoliopsida</taxon>
        <taxon>eudicotyledons</taxon>
        <taxon>Gunneridae</taxon>
        <taxon>Pentapetalae</taxon>
        <taxon>rosids</taxon>
        <taxon>malvids</taxon>
        <taxon>Brassicales</taxon>
        <taxon>Brassicaceae</taxon>
        <taxon>Arabideae</taxon>
        <taxon>Arabis</taxon>
    </lineage>
</organism>
<dbReference type="PANTHER" id="PTHR36310">
    <property type="entry name" value="CYCLIN-DEPENDENT PROTEIN KINASE INHIBITOR SMR11"/>
    <property type="match status" value="1"/>
</dbReference>
<accession>A0A565AM27</accession>
<dbReference type="EMBL" id="CABITT030000001">
    <property type="protein sequence ID" value="VVA90446.1"/>
    <property type="molecule type" value="Genomic_DNA"/>
</dbReference>
<protein>
    <submittedName>
        <fullName evidence="1">Uncharacterized protein</fullName>
    </submittedName>
</protein>
<dbReference type="OrthoDB" id="777328at2759"/>
<dbReference type="InterPro" id="IPR038971">
    <property type="entry name" value="SMR11/SMR16"/>
</dbReference>
<proteinExistence type="predicted"/>
<dbReference type="PANTHER" id="PTHR36310:SF2">
    <property type="entry name" value="CYCLIN-DEPENDENT PROTEIN KINASE INHIBITOR SMR16"/>
    <property type="match status" value="1"/>
</dbReference>
<gene>
    <name evidence="1" type="ORF">ANE_LOCUS891</name>
</gene>
<sequence>MSQRYCDNEDQCEVLENSIKGTTTYVEPITPICNTESGIIALSPLCDHYNDHMRIDSLTTCSDEEIVESLYQNVFSLVLRLQIEESSNGSHTPCPGAPMKLTKISRNIDSGFQRKLF</sequence>
<comment type="caution">
    <text evidence="1">The sequence shown here is derived from an EMBL/GenBank/DDBJ whole genome shotgun (WGS) entry which is preliminary data.</text>
</comment>
<name>A0A565AM27_9BRAS</name>
<reference evidence="1" key="1">
    <citation type="submission" date="2019-07" db="EMBL/GenBank/DDBJ databases">
        <authorList>
            <person name="Dittberner H."/>
        </authorList>
    </citation>
    <scope>NUCLEOTIDE SEQUENCE [LARGE SCALE GENOMIC DNA]</scope>
</reference>
<evidence type="ECO:0000313" key="1">
    <source>
        <dbReference type="EMBL" id="VVA90446.1"/>
    </source>
</evidence>
<evidence type="ECO:0000313" key="2">
    <source>
        <dbReference type="Proteomes" id="UP000489600"/>
    </source>
</evidence>